<dbReference type="Proteomes" id="UP000308600">
    <property type="component" value="Unassembled WGS sequence"/>
</dbReference>
<reference evidence="1 2" key="1">
    <citation type="journal article" date="2019" name="Nat. Ecol. Evol.">
        <title>Megaphylogeny resolves global patterns of mushroom evolution.</title>
        <authorList>
            <person name="Varga T."/>
            <person name="Krizsan K."/>
            <person name="Foldi C."/>
            <person name="Dima B."/>
            <person name="Sanchez-Garcia M."/>
            <person name="Sanchez-Ramirez S."/>
            <person name="Szollosi G.J."/>
            <person name="Szarkandi J.G."/>
            <person name="Papp V."/>
            <person name="Albert L."/>
            <person name="Andreopoulos W."/>
            <person name="Angelini C."/>
            <person name="Antonin V."/>
            <person name="Barry K.W."/>
            <person name="Bougher N.L."/>
            <person name="Buchanan P."/>
            <person name="Buyck B."/>
            <person name="Bense V."/>
            <person name="Catcheside P."/>
            <person name="Chovatia M."/>
            <person name="Cooper J."/>
            <person name="Damon W."/>
            <person name="Desjardin D."/>
            <person name="Finy P."/>
            <person name="Geml J."/>
            <person name="Haridas S."/>
            <person name="Hughes K."/>
            <person name="Justo A."/>
            <person name="Karasinski D."/>
            <person name="Kautmanova I."/>
            <person name="Kiss B."/>
            <person name="Kocsube S."/>
            <person name="Kotiranta H."/>
            <person name="LaButti K.M."/>
            <person name="Lechner B.E."/>
            <person name="Liimatainen K."/>
            <person name="Lipzen A."/>
            <person name="Lukacs Z."/>
            <person name="Mihaltcheva S."/>
            <person name="Morgado L.N."/>
            <person name="Niskanen T."/>
            <person name="Noordeloos M.E."/>
            <person name="Ohm R.A."/>
            <person name="Ortiz-Santana B."/>
            <person name="Ovrebo C."/>
            <person name="Racz N."/>
            <person name="Riley R."/>
            <person name="Savchenko A."/>
            <person name="Shiryaev A."/>
            <person name="Soop K."/>
            <person name="Spirin V."/>
            <person name="Szebenyi C."/>
            <person name="Tomsovsky M."/>
            <person name="Tulloss R.E."/>
            <person name="Uehling J."/>
            <person name="Grigoriev I.V."/>
            <person name="Vagvolgyi C."/>
            <person name="Papp T."/>
            <person name="Martin F.M."/>
            <person name="Miettinen O."/>
            <person name="Hibbett D.S."/>
            <person name="Nagy L.G."/>
        </authorList>
    </citation>
    <scope>NUCLEOTIDE SEQUENCE [LARGE SCALE GENOMIC DNA]</scope>
    <source>
        <strain evidence="1 2">NL-1719</strain>
    </source>
</reference>
<dbReference type="EMBL" id="ML208851">
    <property type="protein sequence ID" value="TFK59985.1"/>
    <property type="molecule type" value="Genomic_DNA"/>
</dbReference>
<gene>
    <name evidence="1" type="ORF">BDN72DRAFT_965885</name>
</gene>
<sequence>RFDNIFFLYLRRFHQPYSNLSFSHPYQRIRSKWDQNLPSTKENTRCLCARAVLNGSRRNRRTLPSTSVLDHSVSKVVVRTTDIGAIYKLLFSIQVFNSPVYAPHGFRTIQSNVSLKLNPTPDSPIPAKPPAPIPIPGESVKARRRAKSVTRRV</sequence>
<organism evidence="1 2">
    <name type="scientific">Pluteus cervinus</name>
    <dbReference type="NCBI Taxonomy" id="181527"/>
    <lineage>
        <taxon>Eukaryota</taxon>
        <taxon>Fungi</taxon>
        <taxon>Dikarya</taxon>
        <taxon>Basidiomycota</taxon>
        <taxon>Agaricomycotina</taxon>
        <taxon>Agaricomycetes</taxon>
        <taxon>Agaricomycetidae</taxon>
        <taxon>Agaricales</taxon>
        <taxon>Pluteineae</taxon>
        <taxon>Pluteaceae</taxon>
        <taxon>Pluteus</taxon>
    </lineage>
</organism>
<proteinExistence type="predicted"/>
<evidence type="ECO:0000313" key="1">
    <source>
        <dbReference type="EMBL" id="TFK59985.1"/>
    </source>
</evidence>
<evidence type="ECO:0000313" key="2">
    <source>
        <dbReference type="Proteomes" id="UP000308600"/>
    </source>
</evidence>
<feature type="non-terminal residue" evidence="1">
    <location>
        <position position="1"/>
    </location>
</feature>
<protein>
    <submittedName>
        <fullName evidence="1">Uncharacterized protein</fullName>
    </submittedName>
</protein>
<accession>A0ACD3A2R5</accession>
<keyword evidence="2" id="KW-1185">Reference proteome</keyword>
<name>A0ACD3A2R5_9AGAR</name>